<dbReference type="InterPro" id="IPR011992">
    <property type="entry name" value="EF-hand-dom_pair"/>
</dbReference>
<dbReference type="Pfam" id="PF05042">
    <property type="entry name" value="Caleosin"/>
    <property type="match status" value="2"/>
</dbReference>
<dbReference type="GO" id="GO:0005509">
    <property type="term" value="F:calcium ion binding"/>
    <property type="evidence" value="ECO:0007669"/>
    <property type="project" value="TreeGrafter"/>
</dbReference>
<reference evidence="3" key="1">
    <citation type="journal article" date="2017" name="Nature">
        <title>The genome of Chenopodium quinoa.</title>
        <authorList>
            <person name="Jarvis D.E."/>
            <person name="Ho Y.S."/>
            <person name="Lightfoot D.J."/>
            <person name="Schmoeckel S.M."/>
            <person name="Li B."/>
            <person name="Borm T.J.A."/>
            <person name="Ohyanagi H."/>
            <person name="Mineta K."/>
            <person name="Michell C.T."/>
            <person name="Saber N."/>
            <person name="Kharbatia N.M."/>
            <person name="Rupper R.R."/>
            <person name="Sharp A.R."/>
            <person name="Dally N."/>
            <person name="Boughton B.A."/>
            <person name="Woo Y.H."/>
            <person name="Gao G."/>
            <person name="Schijlen E.G.W.M."/>
            <person name="Guo X."/>
            <person name="Momin A.A."/>
            <person name="Negrao S."/>
            <person name="Al-Babili S."/>
            <person name="Gehring C."/>
            <person name="Roessner U."/>
            <person name="Jung C."/>
            <person name="Murphy K."/>
            <person name="Arold S.T."/>
            <person name="Gojobori T."/>
            <person name="van der Linden C.G."/>
            <person name="van Loo E.N."/>
            <person name="Jellen E.N."/>
            <person name="Maughan P.J."/>
            <person name="Tester M."/>
        </authorList>
    </citation>
    <scope>NUCLEOTIDE SEQUENCE [LARGE SCALE GENOMIC DNA]</scope>
    <source>
        <strain evidence="3">cv. PI 614886</strain>
    </source>
</reference>
<keyword evidence="2" id="KW-1133">Transmembrane helix</keyword>
<dbReference type="PANTHER" id="PTHR31495:SF1">
    <property type="entry name" value="INACTIVE PEROXYGENASE-LIKE PROTEIN-RELATED"/>
    <property type="match status" value="1"/>
</dbReference>
<dbReference type="PANTHER" id="PTHR31495">
    <property type="entry name" value="PEROXYGENASE 3-RELATED"/>
    <property type="match status" value="1"/>
</dbReference>
<reference evidence="3" key="2">
    <citation type="submission" date="2021-03" db="UniProtKB">
        <authorList>
            <consortium name="EnsemblPlants"/>
        </authorList>
    </citation>
    <scope>IDENTIFICATION</scope>
</reference>
<dbReference type="AlphaFoldDB" id="A0A803M907"/>
<evidence type="ECO:0000313" key="4">
    <source>
        <dbReference type="Proteomes" id="UP000596660"/>
    </source>
</evidence>
<comment type="similarity">
    <text evidence="1">Belongs to the caleosin family.</text>
</comment>
<evidence type="ECO:0000256" key="2">
    <source>
        <dbReference type="SAM" id="Phobius"/>
    </source>
</evidence>
<proteinExistence type="inferred from homology"/>
<keyword evidence="4" id="KW-1185">Reference proteome</keyword>
<dbReference type="SUPFAM" id="SSF47473">
    <property type="entry name" value="EF-hand"/>
    <property type="match status" value="1"/>
</dbReference>
<feature type="transmembrane region" description="Helical" evidence="2">
    <location>
        <begin position="214"/>
        <end position="233"/>
    </location>
</feature>
<evidence type="ECO:0000313" key="3">
    <source>
        <dbReference type="EnsemblPlants" id="AUR62025383-RA:cds"/>
    </source>
</evidence>
<sequence>MDASSGITTNQTEVEGAGDNVLAKHVAFFDRNHDGVIYPWETFQGFRAIGSGFLLSTVAAFFINMGLSGKTRPGKFPNLLFPIEIKNITKAKHGSDTDVYDTQGRFVESKFEDIFKQHAHTCANALTSDELNEMLKANREPKDYGGWIAAYSEWKILYYLCKDKNGYLPKQTIRGVYDGSLFEQMEKDAQSKKHKQGNHDGVIYPWETFQGFRAIGSGLLLSTIAAFFINMGLSRKTRSGNFSSLLFRIEIENIAKAKHGSASGVYDSQGRYIVNSTPTIVFHDLIAFIVTYA</sequence>
<dbReference type="GO" id="GO:0004497">
    <property type="term" value="F:monooxygenase activity"/>
    <property type="evidence" value="ECO:0007669"/>
    <property type="project" value="TreeGrafter"/>
</dbReference>
<feature type="transmembrane region" description="Helical" evidence="2">
    <location>
        <begin position="48"/>
        <end position="67"/>
    </location>
</feature>
<dbReference type="Proteomes" id="UP000596660">
    <property type="component" value="Unplaced"/>
</dbReference>
<protein>
    <submittedName>
        <fullName evidence="3">Uncharacterized protein</fullName>
    </submittedName>
</protein>
<accession>A0A803M907</accession>
<organism evidence="3 4">
    <name type="scientific">Chenopodium quinoa</name>
    <name type="common">Quinoa</name>
    <dbReference type="NCBI Taxonomy" id="63459"/>
    <lineage>
        <taxon>Eukaryota</taxon>
        <taxon>Viridiplantae</taxon>
        <taxon>Streptophyta</taxon>
        <taxon>Embryophyta</taxon>
        <taxon>Tracheophyta</taxon>
        <taxon>Spermatophyta</taxon>
        <taxon>Magnoliopsida</taxon>
        <taxon>eudicotyledons</taxon>
        <taxon>Gunneridae</taxon>
        <taxon>Pentapetalae</taxon>
        <taxon>Caryophyllales</taxon>
        <taxon>Chenopodiaceae</taxon>
        <taxon>Chenopodioideae</taxon>
        <taxon>Atripliceae</taxon>
        <taxon>Chenopodium</taxon>
    </lineage>
</organism>
<name>A0A803M907_CHEQI</name>
<dbReference type="Gramene" id="AUR62025383-RA">
    <property type="protein sequence ID" value="AUR62025383-RA:cds"/>
    <property type="gene ID" value="AUR62025383"/>
</dbReference>
<keyword evidence="2" id="KW-0812">Transmembrane</keyword>
<dbReference type="EnsemblPlants" id="AUR62025383-RA">
    <property type="protein sequence ID" value="AUR62025383-RA:cds"/>
    <property type="gene ID" value="AUR62025383"/>
</dbReference>
<evidence type="ECO:0000256" key="1">
    <source>
        <dbReference type="ARBA" id="ARBA00006765"/>
    </source>
</evidence>
<keyword evidence="2" id="KW-0472">Membrane</keyword>
<dbReference type="InterPro" id="IPR007736">
    <property type="entry name" value="Caleosin-related"/>
</dbReference>